<dbReference type="PANTHER" id="PTHR23349:SF68">
    <property type="entry name" value="FI14601P"/>
    <property type="match status" value="1"/>
</dbReference>
<gene>
    <name evidence="8" type="primary">HAND2</name>
    <name evidence="10" type="synonym">LOC105222271</name>
</gene>
<dbReference type="RefSeq" id="XP_011197809.1">
    <property type="nucleotide sequence ID" value="XM_011199507.3"/>
</dbReference>
<dbReference type="InterPro" id="IPR011598">
    <property type="entry name" value="bHLH_dom"/>
</dbReference>
<evidence type="ECO:0000313" key="9">
    <source>
        <dbReference type="Proteomes" id="UP001652620"/>
    </source>
</evidence>
<feature type="region of interest" description="Disordered" evidence="6">
    <location>
        <begin position="176"/>
        <end position="228"/>
    </location>
</feature>
<evidence type="ECO:0000256" key="2">
    <source>
        <dbReference type="ARBA" id="ARBA00023015"/>
    </source>
</evidence>
<keyword evidence="9" id="KW-1185">Reference proteome</keyword>
<dbReference type="GO" id="GO:0032502">
    <property type="term" value="P:developmental process"/>
    <property type="evidence" value="ECO:0007669"/>
    <property type="project" value="TreeGrafter"/>
</dbReference>
<accession>A0A034WI30</accession>
<evidence type="ECO:0000256" key="1">
    <source>
        <dbReference type="ARBA" id="ARBA00004123"/>
    </source>
</evidence>
<evidence type="ECO:0000256" key="4">
    <source>
        <dbReference type="ARBA" id="ARBA00023163"/>
    </source>
</evidence>
<reference evidence="8" key="1">
    <citation type="journal article" date="2014" name="BMC Genomics">
        <title>Characterizing the developmental transcriptome of the oriental fruit fly, Bactrocera dorsalis (Diptera: Tephritidae) through comparative genomic analysis with Drosophila melanogaster utilizing modENCODE datasets.</title>
        <authorList>
            <person name="Geib S.M."/>
            <person name="Calla B."/>
            <person name="Hall B."/>
            <person name="Hou S."/>
            <person name="Manoukis N.C."/>
        </authorList>
    </citation>
    <scope>NUCLEOTIDE SEQUENCE</scope>
    <source>
        <strain evidence="8">Punador</strain>
    </source>
</reference>
<keyword evidence="4" id="KW-0804">Transcription</keyword>
<dbReference type="FunFam" id="4.10.280.10:FF:000010">
    <property type="entry name" value="Scleraxis bHLH transcription factor"/>
    <property type="match status" value="1"/>
</dbReference>
<proteinExistence type="predicted"/>
<dbReference type="InterPro" id="IPR050283">
    <property type="entry name" value="E-box_TF_Regulators"/>
</dbReference>
<evidence type="ECO:0000256" key="5">
    <source>
        <dbReference type="ARBA" id="ARBA00023242"/>
    </source>
</evidence>
<dbReference type="Pfam" id="PF00010">
    <property type="entry name" value="HLH"/>
    <property type="match status" value="1"/>
</dbReference>
<dbReference type="GO" id="GO:0046983">
    <property type="term" value="F:protein dimerization activity"/>
    <property type="evidence" value="ECO:0007669"/>
    <property type="project" value="InterPro"/>
</dbReference>
<dbReference type="PANTHER" id="PTHR23349">
    <property type="entry name" value="BASIC HELIX-LOOP-HELIX TRANSCRIPTION FACTOR, TWIST"/>
    <property type="match status" value="1"/>
</dbReference>
<dbReference type="EMBL" id="GAKP01005511">
    <property type="protein sequence ID" value="JAC53441.1"/>
    <property type="molecule type" value="Transcribed_RNA"/>
</dbReference>
<keyword evidence="3" id="KW-0238">DNA-binding</keyword>
<dbReference type="SUPFAM" id="SSF47459">
    <property type="entry name" value="HLH, helix-loop-helix DNA-binding domain"/>
    <property type="match status" value="1"/>
</dbReference>
<reference evidence="9" key="3">
    <citation type="submission" date="2025-05" db="UniProtKB">
        <authorList>
            <consortium name="RefSeq"/>
        </authorList>
    </citation>
    <scope>NUCLEOTIDE SEQUENCE [LARGE SCALE GENOMIC DNA]</scope>
</reference>
<dbReference type="KEGG" id="bdr:105222271"/>
<feature type="domain" description="BHLH" evidence="7">
    <location>
        <begin position="112"/>
        <end position="164"/>
    </location>
</feature>
<evidence type="ECO:0000313" key="8">
    <source>
        <dbReference type="EMBL" id="JAC53438.1"/>
    </source>
</evidence>
<keyword evidence="2" id="KW-0805">Transcription regulation</keyword>
<keyword evidence="5" id="KW-0539">Nucleus</keyword>
<dbReference type="OMA" id="INTIEHT"/>
<organism evidence="8">
    <name type="scientific">Bactrocera dorsalis</name>
    <name type="common">Oriental fruit fly</name>
    <name type="synonym">Dacus dorsalis</name>
    <dbReference type="NCBI Taxonomy" id="27457"/>
    <lineage>
        <taxon>Eukaryota</taxon>
        <taxon>Metazoa</taxon>
        <taxon>Ecdysozoa</taxon>
        <taxon>Arthropoda</taxon>
        <taxon>Hexapoda</taxon>
        <taxon>Insecta</taxon>
        <taxon>Pterygota</taxon>
        <taxon>Neoptera</taxon>
        <taxon>Endopterygota</taxon>
        <taxon>Diptera</taxon>
        <taxon>Brachycera</taxon>
        <taxon>Muscomorpha</taxon>
        <taxon>Tephritoidea</taxon>
        <taxon>Tephritidae</taxon>
        <taxon>Bactrocera</taxon>
        <taxon>Bactrocera</taxon>
    </lineage>
</organism>
<comment type="subcellular location">
    <subcellularLocation>
        <location evidence="1">Nucleus</location>
    </subcellularLocation>
</comment>
<reference evidence="10" key="2">
    <citation type="submission" date="2025-04" db="UniProtKB">
        <authorList>
            <consortium name="RefSeq"/>
        </authorList>
    </citation>
    <scope>IDENTIFICATION</scope>
    <source>
        <strain evidence="10">Punador</strain>
    </source>
</reference>
<evidence type="ECO:0000256" key="3">
    <source>
        <dbReference type="ARBA" id="ARBA00023125"/>
    </source>
</evidence>
<evidence type="ECO:0000313" key="10">
    <source>
        <dbReference type="RefSeq" id="XP_011197809.1"/>
    </source>
</evidence>
<name>A0A034WI30_BACDO</name>
<dbReference type="SMART" id="SM00353">
    <property type="entry name" value="HLH"/>
    <property type="match status" value="1"/>
</dbReference>
<dbReference type="AlphaFoldDB" id="A0A034WI30"/>
<dbReference type="OrthoDB" id="10055449at2759"/>
<dbReference type="GO" id="GO:0005634">
    <property type="term" value="C:nucleus"/>
    <property type="evidence" value="ECO:0007669"/>
    <property type="project" value="UniProtKB-SubCell"/>
</dbReference>
<dbReference type="Gene3D" id="4.10.280.10">
    <property type="entry name" value="Helix-loop-helix DNA-binding domain"/>
    <property type="match status" value="1"/>
</dbReference>
<dbReference type="GO" id="GO:0000977">
    <property type="term" value="F:RNA polymerase II transcription regulatory region sequence-specific DNA binding"/>
    <property type="evidence" value="ECO:0007669"/>
    <property type="project" value="TreeGrafter"/>
</dbReference>
<dbReference type="InterPro" id="IPR036638">
    <property type="entry name" value="HLH_DNA-bd_sf"/>
</dbReference>
<sequence length="228" mass="25984">MARYDSQICRDSPNCYNNENIYFNDLRLNDVSIIEQQWSASYCSDSSNNPGCYITNACSGANLSSNSFYRSPQCCSESSPKFDETGKDFHEILLTPTSTKEVAAVPAVRIIKKRNTANKKERRRTQSINNAFTCLREKIPNVPSDTKLSKIKTLKLAILYIKYLVEVLDGDQDPKTGFSADLRPLHRKSSNDKRSYLKHDLKNMQRSNKGRTGWPQDVWASELIPDQE</sequence>
<dbReference type="GO" id="GO:0000981">
    <property type="term" value="F:DNA-binding transcription factor activity, RNA polymerase II-specific"/>
    <property type="evidence" value="ECO:0007669"/>
    <property type="project" value="TreeGrafter"/>
</dbReference>
<evidence type="ECO:0000259" key="7">
    <source>
        <dbReference type="PROSITE" id="PS50888"/>
    </source>
</evidence>
<dbReference type="PROSITE" id="PS50888">
    <property type="entry name" value="BHLH"/>
    <property type="match status" value="1"/>
</dbReference>
<dbReference type="Proteomes" id="UP001652620">
    <property type="component" value="Chromosome 1"/>
</dbReference>
<protein>
    <submittedName>
        <fullName evidence="10">Heart- and neural crest derivatives-expressed protein 2</fullName>
    </submittedName>
    <submittedName>
        <fullName evidence="8">Heart-and neural crest derivatives-expressed protein 2</fullName>
    </submittedName>
</protein>
<feature type="compositionally biased region" description="Basic and acidic residues" evidence="6">
    <location>
        <begin position="189"/>
        <end position="203"/>
    </location>
</feature>
<dbReference type="CDD" id="cd11466">
    <property type="entry name" value="bHLH_TS_HAND"/>
    <property type="match status" value="1"/>
</dbReference>
<evidence type="ECO:0000256" key="6">
    <source>
        <dbReference type="SAM" id="MobiDB-lite"/>
    </source>
</evidence>
<dbReference type="EMBL" id="GAKP01005514">
    <property type="protein sequence ID" value="JAC53438.1"/>
    <property type="molecule type" value="Transcribed_RNA"/>
</dbReference>